<proteinExistence type="predicted"/>
<gene>
    <name evidence="2" type="ORF">M8009_08070</name>
</gene>
<keyword evidence="1" id="KW-0472">Membrane</keyword>
<keyword evidence="3" id="KW-1185">Reference proteome</keyword>
<accession>A0ABT0T017</accession>
<name>A0ABT0T017_9GAMM</name>
<evidence type="ECO:0000313" key="3">
    <source>
        <dbReference type="Proteomes" id="UP001165369"/>
    </source>
</evidence>
<keyword evidence="1" id="KW-1133">Transmembrane helix</keyword>
<sequence>MSRESSVQQPFPSREATLVEALLMMMAVVPVLLSAYASLVTGDGHWFQRSGALMVLFSVGVEYHRKYLLRCLESGTRSWLAASIRPARLVTRFWRAVPFVCYLSIVVGTLIWSYGDLLFA</sequence>
<evidence type="ECO:0000256" key="1">
    <source>
        <dbReference type="SAM" id="Phobius"/>
    </source>
</evidence>
<dbReference type="RefSeq" id="WP_250060311.1">
    <property type="nucleotide sequence ID" value="NZ_JAMJPK010000003.1"/>
</dbReference>
<dbReference type="EMBL" id="JAMJPK010000003">
    <property type="protein sequence ID" value="MCL7940256.1"/>
    <property type="molecule type" value="Genomic_DNA"/>
</dbReference>
<feature type="transmembrane region" description="Helical" evidence="1">
    <location>
        <begin position="21"/>
        <end position="40"/>
    </location>
</feature>
<keyword evidence="1" id="KW-0812">Transmembrane</keyword>
<comment type="caution">
    <text evidence="2">The sequence shown here is derived from an EMBL/GenBank/DDBJ whole genome shotgun (WGS) entry which is preliminary data.</text>
</comment>
<protein>
    <submittedName>
        <fullName evidence="2">Uncharacterized protein</fullName>
    </submittedName>
</protein>
<organism evidence="2 3">
    <name type="scientific">Halomonas gemina</name>
    <dbReference type="NCBI Taxonomy" id="2945105"/>
    <lineage>
        <taxon>Bacteria</taxon>
        <taxon>Pseudomonadati</taxon>
        <taxon>Pseudomonadota</taxon>
        <taxon>Gammaproteobacteria</taxon>
        <taxon>Oceanospirillales</taxon>
        <taxon>Halomonadaceae</taxon>
        <taxon>Halomonas</taxon>
    </lineage>
</organism>
<evidence type="ECO:0000313" key="2">
    <source>
        <dbReference type="EMBL" id="MCL7940256.1"/>
    </source>
</evidence>
<feature type="transmembrane region" description="Helical" evidence="1">
    <location>
        <begin position="93"/>
        <end position="114"/>
    </location>
</feature>
<dbReference type="Proteomes" id="UP001165369">
    <property type="component" value="Unassembled WGS sequence"/>
</dbReference>
<reference evidence="2" key="1">
    <citation type="submission" date="2022-05" db="EMBL/GenBank/DDBJ databases">
        <title>Halomonas geminus sp. nov. and Halomonas llamarensis sp. nov. isolated from high-altitude salars of the Atacama Desert.</title>
        <authorList>
            <person name="Hintersatz C."/>
            <person name="Rojas L.A."/>
            <person name="Wei T.-S."/>
            <person name="Kutschke S."/>
            <person name="Lehmann F."/>
            <person name="Jain R."/>
            <person name="Pollmann K."/>
        </authorList>
    </citation>
    <scope>NUCLEOTIDE SEQUENCE</scope>
    <source>
        <strain evidence="2">ATCH28</strain>
    </source>
</reference>